<dbReference type="RefSeq" id="WP_094860480.1">
    <property type="nucleotide sequence ID" value="NZ_NKYE01000001.1"/>
</dbReference>
<reference evidence="8 9" key="1">
    <citation type="submission" date="2017-07" db="EMBL/GenBank/DDBJ databases">
        <title>Amycolatopsis antarcticus sp. nov., isolated from the surface of an Antarcticus brown macroalga.</title>
        <authorList>
            <person name="Wang J."/>
            <person name="Leiva S."/>
            <person name="Huang J."/>
            <person name="Huang Y."/>
        </authorList>
    </citation>
    <scope>NUCLEOTIDE SEQUENCE [LARGE SCALE GENOMIC DNA]</scope>
    <source>
        <strain evidence="8 9">AU-G6</strain>
    </source>
</reference>
<evidence type="ECO:0000259" key="7">
    <source>
        <dbReference type="Pfam" id="PF06271"/>
    </source>
</evidence>
<accession>A0A263D836</accession>
<dbReference type="InterPro" id="IPR010432">
    <property type="entry name" value="RDD"/>
</dbReference>
<comment type="caution">
    <text evidence="8">The sequence shown here is derived from an EMBL/GenBank/DDBJ whole genome shotgun (WGS) entry which is preliminary data.</text>
</comment>
<feature type="transmembrane region" description="Helical" evidence="6">
    <location>
        <begin position="136"/>
        <end position="156"/>
    </location>
</feature>
<evidence type="ECO:0000313" key="9">
    <source>
        <dbReference type="Proteomes" id="UP000242444"/>
    </source>
</evidence>
<name>A0A263D836_9PSEU</name>
<dbReference type="GO" id="GO:0016020">
    <property type="term" value="C:membrane"/>
    <property type="evidence" value="ECO:0007669"/>
    <property type="project" value="UniProtKB-SubCell"/>
</dbReference>
<keyword evidence="3 6" id="KW-1133">Transmembrane helix</keyword>
<dbReference type="EMBL" id="NKYE01000001">
    <property type="protein sequence ID" value="OZM74694.1"/>
    <property type="molecule type" value="Genomic_DNA"/>
</dbReference>
<evidence type="ECO:0000256" key="6">
    <source>
        <dbReference type="SAM" id="Phobius"/>
    </source>
</evidence>
<organism evidence="8 9">
    <name type="scientific">Amycolatopsis antarctica</name>
    <dbReference type="NCBI Taxonomy" id="1854586"/>
    <lineage>
        <taxon>Bacteria</taxon>
        <taxon>Bacillati</taxon>
        <taxon>Actinomycetota</taxon>
        <taxon>Actinomycetes</taxon>
        <taxon>Pseudonocardiales</taxon>
        <taxon>Pseudonocardiaceae</taxon>
        <taxon>Amycolatopsis</taxon>
    </lineage>
</organism>
<evidence type="ECO:0000256" key="4">
    <source>
        <dbReference type="ARBA" id="ARBA00023136"/>
    </source>
</evidence>
<dbReference type="InParanoid" id="A0A263D836"/>
<dbReference type="Pfam" id="PF06271">
    <property type="entry name" value="RDD"/>
    <property type="match status" value="1"/>
</dbReference>
<evidence type="ECO:0000256" key="2">
    <source>
        <dbReference type="ARBA" id="ARBA00022692"/>
    </source>
</evidence>
<proteinExistence type="predicted"/>
<keyword evidence="2 6" id="KW-0812">Transmembrane</keyword>
<evidence type="ECO:0000256" key="3">
    <source>
        <dbReference type="ARBA" id="ARBA00022989"/>
    </source>
</evidence>
<dbReference type="AlphaFoldDB" id="A0A263D836"/>
<comment type="subcellular location">
    <subcellularLocation>
        <location evidence="1">Membrane</location>
        <topology evidence="1">Multi-pass membrane protein</topology>
    </subcellularLocation>
</comment>
<evidence type="ECO:0000256" key="5">
    <source>
        <dbReference type="SAM" id="MobiDB-lite"/>
    </source>
</evidence>
<evidence type="ECO:0000313" key="8">
    <source>
        <dbReference type="EMBL" id="OZM74694.1"/>
    </source>
</evidence>
<dbReference type="Proteomes" id="UP000242444">
    <property type="component" value="Unassembled WGS sequence"/>
</dbReference>
<keyword evidence="9" id="KW-1185">Reference proteome</keyword>
<protein>
    <recommendedName>
        <fullName evidence="7">RDD domain-containing protein</fullName>
    </recommendedName>
</protein>
<keyword evidence="4 6" id="KW-0472">Membrane</keyword>
<gene>
    <name evidence="8" type="ORF">CFN78_00125</name>
</gene>
<feature type="transmembrane region" description="Helical" evidence="6">
    <location>
        <begin position="85"/>
        <end position="105"/>
    </location>
</feature>
<evidence type="ECO:0000256" key="1">
    <source>
        <dbReference type="ARBA" id="ARBA00004141"/>
    </source>
</evidence>
<dbReference type="OrthoDB" id="3700369at2"/>
<feature type="transmembrane region" description="Helical" evidence="6">
    <location>
        <begin position="51"/>
        <end position="73"/>
    </location>
</feature>
<feature type="domain" description="RDD" evidence="7">
    <location>
        <begin position="45"/>
        <end position="155"/>
    </location>
</feature>
<feature type="region of interest" description="Disordered" evidence="5">
    <location>
        <begin position="1"/>
        <end position="31"/>
    </location>
</feature>
<sequence length="171" mass="18498">MVPNPHGHALPQSPPQSWHAAPPPQHTFGPDGNGVQRGEVFLFRASTARRWWARILDGVFVIVPAVAAVLGTAVLSDKGQLSDSIGMIVLFAAYPVMLVVGGALYGCSRSPGQAITGVVSLRSSSGHRVGFWRGTFRYLGVGFFPVTLVVMILSILDMPDVYDEPVRVYRR</sequence>